<protein>
    <submittedName>
        <fullName evidence="1">Uncharacterized protein</fullName>
    </submittedName>
</protein>
<reference evidence="1" key="1">
    <citation type="submission" date="2017-05" db="UniProtKB">
        <authorList>
            <consortium name="EnsemblMetazoa"/>
        </authorList>
    </citation>
    <scope>IDENTIFICATION</scope>
</reference>
<dbReference type="InParanoid" id="A0A1X7UEJ3"/>
<name>A0A1X7UEJ3_AMPQE</name>
<sequence>ENHTLGYTTCHSILHATATYNYRDYTNITFLDDKFNLCDLLYDFIKEYCPIKPGTYHINIPSGLPSILWP</sequence>
<dbReference type="AlphaFoldDB" id="A0A1X7UEJ3"/>
<dbReference type="EnsemblMetazoa" id="Aqu2.1.25888_001">
    <property type="protein sequence ID" value="Aqu2.1.25888_001"/>
    <property type="gene ID" value="Aqu2.1.25888"/>
</dbReference>
<accession>A0A1X7UEJ3</accession>
<organism evidence="1">
    <name type="scientific">Amphimedon queenslandica</name>
    <name type="common">Sponge</name>
    <dbReference type="NCBI Taxonomy" id="400682"/>
    <lineage>
        <taxon>Eukaryota</taxon>
        <taxon>Metazoa</taxon>
        <taxon>Porifera</taxon>
        <taxon>Demospongiae</taxon>
        <taxon>Heteroscleromorpha</taxon>
        <taxon>Haplosclerida</taxon>
        <taxon>Niphatidae</taxon>
        <taxon>Amphimedon</taxon>
    </lineage>
</organism>
<evidence type="ECO:0000313" key="1">
    <source>
        <dbReference type="EnsemblMetazoa" id="Aqu2.1.25888_001"/>
    </source>
</evidence>
<proteinExistence type="predicted"/>